<evidence type="ECO:0000313" key="2">
    <source>
        <dbReference type="Proteomes" id="UP001548832"/>
    </source>
</evidence>
<protein>
    <submittedName>
        <fullName evidence="1">Uncharacterized protein</fullName>
    </submittedName>
</protein>
<dbReference type="RefSeq" id="WP_354463218.1">
    <property type="nucleotide sequence ID" value="NZ_JBEWSZ010000003.1"/>
</dbReference>
<keyword evidence="2" id="KW-1185">Reference proteome</keyword>
<sequence>MFARIAAVSRAHWLQPSGRNPHAWSQKSSATAVEIMCGNILSRLRLVSEKMPCGGSSMIPFDSSSSAKAAVQVA</sequence>
<reference evidence="1 2" key="1">
    <citation type="submission" date="2024-06" db="EMBL/GenBank/DDBJ databases">
        <authorList>
            <person name="Kim D.-U."/>
        </authorList>
    </citation>
    <scope>NUCLEOTIDE SEQUENCE [LARGE SCALE GENOMIC DNA]</scope>
    <source>
        <strain evidence="1 2">KACC15460</strain>
    </source>
</reference>
<evidence type="ECO:0000313" key="1">
    <source>
        <dbReference type="EMBL" id="MET2831093.1"/>
    </source>
</evidence>
<dbReference type="EMBL" id="JBEWSZ010000003">
    <property type="protein sequence ID" value="MET2831093.1"/>
    <property type="molecule type" value="Genomic_DNA"/>
</dbReference>
<accession>A0ABV2DM46</accession>
<dbReference type="Proteomes" id="UP001548832">
    <property type="component" value="Unassembled WGS sequence"/>
</dbReference>
<name>A0ABV2DM46_9HYPH</name>
<gene>
    <name evidence="1" type="ORF">ABVQ20_29365</name>
</gene>
<organism evidence="1 2">
    <name type="scientific">Mesorhizobium shangrilense</name>
    <dbReference type="NCBI Taxonomy" id="460060"/>
    <lineage>
        <taxon>Bacteria</taxon>
        <taxon>Pseudomonadati</taxon>
        <taxon>Pseudomonadota</taxon>
        <taxon>Alphaproteobacteria</taxon>
        <taxon>Hyphomicrobiales</taxon>
        <taxon>Phyllobacteriaceae</taxon>
        <taxon>Mesorhizobium</taxon>
    </lineage>
</organism>
<comment type="caution">
    <text evidence="1">The sequence shown here is derived from an EMBL/GenBank/DDBJ whole genome shotgun (WGS) entry which is preliminary data.</text>
</comment>
<proteinExistence type="predicted"/>